<dbReference type="EMBL" id="CAVNYO010000405">
    <property type="protein sequence ID" value="CAK5275888.1"/>
    <property type="molecule type" value="Genomic_DNA"/>
</dbReference>
<dbReference type="InterPro" id="IPR001878">
    <property type="entry name" value="Znf_CCHC"/>
</dbReference>
<organism evidence="4 5">
    <name type="scientific">Mycena citricolor</name>
    <dbReference type="NCBI Taxonomy" id="2018698"/>
    <lineage>
        <taxon>Eukaryota</taxon>
        <taxon>Fungi</taxon>
        <taxon>Dikarya</taxon>
        <taxon>Basidiomycota</taxon>
        <taxon>Agaricomycotina</taxon>
        <taxon>Agaricomycetes</taxon>
        <taxon>Agaricomycetidae</taxon>
        <taxon>Agaricales</taxon>
        <taxon>Marasmiineae</taxon>
        <taxon>Mycenaceae</taxon>
        <taxon>Mycena</taxon>
    </lineage>
</organism>
<dbReference type="Proteomes" id="UP001295794">
    <property type="component" value="Unassembled WGS sequence"/>
</dbReference>
<keyword evidence="1" id="KW-0479">Metal-binding</keyword>
<feature type="region of interest" description="Disordered" evidence="2">
    <location>
        <begin position="15"/>
        <end position="61"/>
    </location>
</feature>
<evidence type="ECO:0000256" key="1">
    <source>
        <dbReference type="PROSITE-ProRule" id="PRU00047"/>
    </source>
</evidence>
<dbReference type="AlphaFoldDB" id="A0AAD2Q4P0"/>
<evidence type="ECO:0000259" key="3">
    <source>
        <dbReference type="PROSITE" id="PS50158"/>
    </source>
</evidence>
<evidence type="ECO:0000313" key="5">
    <source>
        <dbReference type="Proteomes" id="UP001295794"/>
    </source>
</evidence>
<dbReference type="GO" id="GO:0003676">
    <property type="term" value="F:nucleic acid binding"/>
    <property type="evidence" value="ECO:0007669"/>
    <property type="project" value="InterPro"/>
</dbReference>
<comment type="caution">
    <text evidence="4">The sequence shown here is derived from an EMBL/GenBank/DDBJ whole genome shotgun (WGS) entry which is preliminary data.</text>
</comment>
<dbReference type="GO" id="GO:0008270">
    <property type="term" value="F:zinc ion binding"/>
    <property type="evidence" value="ECO:0007669"/>
    <property type="project" value="UniProtKB-KW"/>
</dbReference>
<protein>
    <recommendedName>
        <fullName evidence="3">CCHC-type domain-containing protein</fullName>
    </recommendedName>
</protein>
<evidence type="ECO:0000313" key="4">
    <source>
        <dbReference type="EMBL" id="CAK5275888.1"/>
    </source>
</evidence>
<keyword evidence="5" id="KW-1185">Reference proteome</keyword>
<gene>
    <name evidence="4" type="ORF">MYCIT1_LOCUS23966</name>
</gene>
<accession>A0AAD2Q4P0</accession>
<feature type="domain" description="CCHC-type" evidence="3">
    <location>
        <begin position="136"/>
        <end position="149"/>
    </location>
</feature>
<evidence type="ECO:0000256" key="2">
    <source>
        <dbReference type="SAM" id="MobiDB-lite"/>
    </source>
</evidence>
<dbReference type="PROSITE" id="PS50158">
    <property type="entry name" value="ZF_CCHC"/>
    <property type="match status" value="1"/>
</dbReference>
<reference evidence="4" key="1">
    <citation type="submission" date="2023-11" db="EMBL/GenBank/DDBJ databases">
        <authorList>
            <person name="De Vega J J."/>
            <person name="De Vega J J."/>
        </authorList>
    </citation>
    <scope>NUCLEOTIDE SEQUENCE</scope>
</reference>
<proteinExistence type="predicted"/>
<feature type="compositionally biased region" description="Polar residues" evidence="2">
    <location>
        <begin position="16"/>
        <end position="29"/>
    </location>
</feature>
<keyword evidence="1" id="KW-0862">Zinc</keyword>
<sequence>MVSDMTRMFQSLRVPSYTSMSGRPAQTTGPLQLRQAPPAAPAPLRSQPFQTRSPRPPQMGGDYVPTSEELAQLRMILEQVIRVAQPDTPEGRATYAGQVAKWQNNNNATQAAGMLRIESTGFPLKPGTVIPGSGECWRCGMPGHRGRECVSPVPDEERRFRTVCDRWLCPRRAPAPAMPPITPVNNVGTWFNVAPVPGAPGLEASDWYEIGQPTEEQEQDFRAGQT</sequence>
<feature type="compositionally biased region" description="Low complexity" evidence="2">
    <location>
        <begin position="30"/>
        <end position="48"/>
    </location>
</feature>
<name>A0AAD2Q4P0_9AGAR</name>
<keyword evidence="1" id="KW-0863">Zinc-finger</keyword>